<evidence type="ECO:0000313" key="3">
    <source>
        <dbReference type="Proteomes" id="UP001153069"/>
    </source>
</evidence>
<dbReference type="Proteomes" id="UP001153069">
    <property type="component" value="Unassembled WGS sequence"/>
</dbReference>
<gene>
    <name evidence="2" type="ORF">SEMRO_107_G054030.1</name>
</gene>
<dbReference type="AlphaFoldDB" id="A0A9N8H6B9"/>
<evidence type="ECO:0000256" key="1">
    <source>
        <dbReference type="SAM" id="MobiDB-lite"/>
    </source>
</evidence>
<evidence type="ECO:0000313" key="2">
    <source>
        <dbReference type="EMBL" id="CAB9501402.1"/>
    </source>
</evidence>
<dbReference type="InterPro" id="IPR036865">
    <property type="entry name" value="CRAL-TRIO_dom_sf"/>
</dbReference>
<sequence>MEANFDNNGVLDDAIAGLAADDEVEQQGEVQGGGNEPQPQPAQLQPLEGPPFRKDDPARMQLTNEERQWALSIRAAIEANNEIDPVSDFKCVHLAIIFQGDVEAAVESALHLQCFRHEYDILDTLSESRRALAKLIKLFPKYYMSYSFNKEDGDYYLVYDITQFSIKKMTRTEMFTTFNAGSYYFLHATTVDFALMRKGSIFIAECEGYSWTQHVDKSIFQKVWFELVWAYPVRHAVKAYNTGVMFNVFLSTLKKLLPAESVRKYETGYRFEGRLDSIYMVPTVEAANQKLLHNLDHILQRRYDLEKSFSLSDLTTVDN</sequence>
<proteinExistence type="predicted"/>
<dbReference type="Gene3D" id="3.40.525.10">
    <property type="entry name" value="CRAL-TRIO lipid binding domain"/>
    <property type="match status" value="1"/>
</dbReference>
<dbReference type="EMBL" id="CAICTM010000106">
    <property type="protein sequence ID" value="CAB9501402.1"/>
    <property type="molecule type" value="Genomic_DNA"/>
</dbReference>
<protein>
    <submittedName>
        <fullName evidence="2">Uncharacterized protein</fullName>
    </submittedName>
</protein>
<name>A0A9N8H6B9_9STRA</name>
<organism evidence="2 3">
    <name type="scientific">Seminavis robusta</name>
    <dbReference type="NCBI Taxonomy" id="568900"/>
    <lineage>
        <taxon>Eukaryota</taxon>
        <taxon>Sar</taxon>
        <taxon>Stramenopiles</taxon>
        <taxon>Ochrophyta</taxon>
        <taxon>Bacillariophyta</taxon>
        <taxon>Bacillariophyceae</taxon>
        <taxon>Bacillariophycidae</taxon>
        <taxon>Naviculales</taxon>
        <taxon>Naviculaceae</taxon>
        <taxon>Seminavis</taxon>
    </lineage>
</organism>
<feature type="region of interest" description="Disordered" evidence="1">
    <location>
        <begin position="14"/>
        <end position="57"/>
    </location>
</feature>
<accession>A0A9N8H6B9</accession>
<reference evidence="2" key="1">
    <citation type="submission" date="2020-06" db="EMBL/GenBank/DDBJ databases">
        <authorList>
            <consortium name="Plant Systems Biology data submission"/>
        </authorList>
    </citation>
    <scope>NUCLEOTIDE SEQUENCE</scope>
    <source>
        <strain evidence="2">D6</strain>
    </source>
</reference>
<keyword evidence="3" id="KW-1185">Reference proteome</keyword>
<comment type="caution">
    <text evidence="2">The sequence shown here is derived from an EMBL/GenBank/DDBJ whole genome shotgun (WGS) entry which is preliminary data.</text>
</comment>